<organism evidence="3 4">
    <name type="scientific">Asanoa hainanensis</name>
    <dbReference type="NCBI Taxonomy" id="560556"/>
    <lineage>
        <taxon>Bacteria</taxon>
        <taxon>Bacillati</taxon>
        <taxon>Actinomycetota</taxon>
        <taxon>Actinomycetes</taxon>
        <taxon>Micromonosporales</taxon>
        <taxon>Micromonosporaceae</taxon>
        <taxon>Asanoa</taxon>
    </lineage>
</organism>
<feature type="compositionally biased region" description="Polar residues" evidence="1">
    <location>
        <begin position="67"/>
        <end position="81"/>
    </location>
</feature>
<feature type="compositionally biased region" description="Low complexity" evidence="1">
    <location>
        <begin position="28"/>
        <end position="47"/>
    </location>
</feature>
<dbReference type="Gene3D" id="2.50.20.20">
    <property type="match status" value="1"/>
</dbReference>
<dbReference type="SUPFAM" id="SSF89392">
    <property type="entry name" value="Prokaryotic lipoproteins and lipoprotein localization factors"/>
    <property type="match status" value="1"/>
</dbReference>
<sequence>MRMRIRSRLTGLFAVSALSLALTACGKTTNPSPAPAGATTTTVTEAPPADPKEELGAAARRLNETSLKMTLESPGSTSTGSLDPKAKLGEMTMKLDAGGRSAEVQVRTIGTDGYVLAKGVPGVPGGKWMRISLDRLAGSTFDLFPENDPVGVGRLLGALSDVKKDGPGTFSATIDLTKTATNKKEADRMGDAYMALPFSATVDGHGRLATTTIDLSTAADGGGKNTARYFDFGSPVSIEPPPANQTVPAPETVVKLLTG</sequence>
<feature type="signal peptide" evidence="2">
    <location>
        <begin position="1"/>
        <end position="24"/>
    </location>
</feature>
<gene>
    <name evidence="3" type="ORF">SAMN05421812_12572</name>
</gene>
<evidence type="ECO:0000256" key="2">
    <source>
        <dbReference type="SAM" id="SignalP"/>
    </source>
</evidence>
<evidence type="ECO:0000313" key="4">
    <source>
        <dbReference type="Proteomes" id="UP000198362"/>
    </source>
</evidence>
<feature type="region of interest" description="Disordered" evidence="1">
    <location>
        <begin position="67"/>
        <end position="86"/>
    </location>
</feature>
<evidence type="ECO:0000313" key="3">
    <source>
        <dbReference type="EMBL" id="SNT65729.1"/>
    </source>
</evidence>
<dbReference type="PROSITE" id="PS51257">
    <property type="entry name" value="PROKAR_LIPOPROTEIN"/>
    <property type="match status" value="1"/>
</dbReference>
<protein>
    <recommendedName>
        <fullName evidence="5">Lipoprotein LprG</fullName>
    </recommendedName>
</protein>
<keyword evidence="4" id="KW-1185">Reference proteome</keyword>
<feature type="region of interest" description="Disordered" evidence="1">
    <location>
        <begin position="27"/>
        <end position="53"/>
    </location>
</feature>
<reference evidence="3 4" key="1">
    <citation type="submission" date="2017-06" db="EMBL/GenBank/DDBJ databases">
        <authorList>
            <person name="Kim H.J."/>
            <person name="Triplett B.A."/>
        </authorList>
    </citation>
    <scope>NUCLEOTIDE SEQUENCE [LARGE SCALE GENOMIC DNA]</scope>
    <source>
        <strain evidence="3 4">CGMCC 4.5593</strain>
    </source>
</reference>
<dbReference type="EMBL" id="FZPH01000025">
    <property type="protein sequence ID" value="SNT65729.1"/>
    <property type="molecule type" value="Genomic_DNA"/>
</dbReference>
<accession>A0A239PH77</accession>
<evidence type="ECO:0008006" key="5">
    <source>
        <dbReference type="Google" id="ProtNLM"/>
    </source>
</evidence>
<feature type="chain" id="PRO_5038729419" description="Lipoprotein LprG" evidence="2">
    <location>
        <begin position="25"/>
        <end position="259"/>
    </location>
</feature>
<dbReference type="AlphaFoldDB" id="A0A239PH77"/>
<keyword evidence="2" id="KW-0732">Signal</keyword>
<proteinExistence type="predicted"/>
<dbReference type="Proteomes" id="UP000198362">
    <property type="component" value="Unassembled WGS sequence"/>
</dbReference>
<name>A0A239PH77_9ACTN</name>
<dbReference type="InterPro" id="IPR029046">
    <property type="entry name" value="LolA/LolB/LppX"/>
</dbReference>
<evidence type="ECO:0000256" key="1">
    <source>
        <dbReference type="SAM" id="MobiDB-lite"/>
    </source>
</evidence>